<evidence type="ECO:0000313" key="3">
    <source>
        <dbReference type="EMBL" id="KAK4765558.1"/>
    </source>
</evidence>
<dbReference type="Proteomes" id="UP001346149">
    <property type="component" value="Unassembled WGS sequence"/>
</dbReference>
<dbReference type="InterPro" id="IPR050466">
    <property type="entry name" value="Carboxylest/Gibb_receptor"/>
</dbReference>
<gene>
    <name evidence="3" type="ORF">SAY86_026648</name>
</gene>
<dbReference type="AlphaFoldDB" id="A0AAN7QF92"/>
<dbReference type="InterPro" id="IPR029058">
    <property type="entry name" value="AB_hydrolase_fold"/>
</dbReference>
<comment type="caution">
    <text evidence="3">The sequence shown here is derived from an EMBL/GenBank/DDBJ whole genome shotgun (WGS) entry which is preliminary data.</text>
</comment>
<dbReference type="GO" id="GO:0052689">
    <property type="term" value="F:carboxylic ester hydrolase activity"/>
    <property type="evidence" value="ECO:0007669"/>
    <property type="project" value="TreeGrafter"/>
</dbReference>
<dbReference type="Pfam" id="PF07859">
    <property type="entry name" value="Abhydrolase_3"/>
    <property type="match status" value="1"/>
</dbReference>
<comment type="similarity">
    <text evidence="1">Belongs to the 'GDXG' lipolytic enzyme family.</text>
</comment>
<dbReference type="EMBL" id="JAXQNO010000023">
    <property type="protein sequence ID" value="KAK4765558.1"/>
    <property type="molecule type" value="Genomic_DNA"/>
</dbReference>
<dbReference type="GO" id="GO:0009860">
    <property type="term" value="P:pollen tube growth"/>
    <property type="evidence" value="ECO:0007669"/>
    <property type="project" value="TreeGrafter"/>
</dbReference>
<dbReference type="PANTHER" id="PTHR23024">
    <property type="entry name" value="ARYLACETAMIDE DEACETYLASE"/>
    <property type="match status" value="1"/>
</dbReference>
<dbReference type="Gene3D" id="3.40.50.1820">
    <property type="entry name" value="alpha/beta hydrolase"/>
    <property type="match status" value="1"/>
</dbReference>
<dbReference type="SUPFAM" id="SSF53474">
    <property type="entry name" value="alpha/beta-Hydrolases"/>
    <property type="match status" value="1"/>
</dbReference>
<evidence type="ECO:0000256" key="1">
    <source>
        <dbReference type="ARBA" id="ARBA00010515"/>
    </source>
</evidence>
<dbReference type="PANTHER" id="PTHR23024:SF609">
    <property type="entry name" value="CARBOXYLESTERASE 18-RELATED"/>
    <property type="match status" value="1"/>
</dbReference>
<feature type="domain" description="Alpha/beta hydrolase fold-3" evidence="2">
    <location>
        <begin position="92"/>
        <end position="315"/>
    </location>
</feature>
<reference evidence="3 4" key="1">
    <citation type="journal article" date="2023" name="Hortic Res">
        <title>Pangenome of water caltrop reveals structural variations and asymmetric subgenome divergence after allopolyploidization.</title>
        <authorList>
            <person name="Zhang X."/>
            <person name="Chen Y."/>
            <person name="Wang L."/>
            <person name="Yuan Y."/>
            <person name="Fang M."/>
            <person name="Shi L."/>
            <person name="Lu R."/>
            <person name="Comes H.P."/>
            <person name="Ma Y."/>
            <person name="Chen Y."/>
            <person name="Huang G."/>
            <person name="Zhou Y."/>
            <person name="Zheng Z."/>
            <person name="Qiu Y."/>
        </authorList>
    </citation>
    <scope>NUCLEOTIDE SEQUENCE [LARGE SCALE GENOMIC DNA]</scope>
    <source>
        <strain evidence="3">F231</strain>
    </source>
</reference>
<protein>
    <recommendedName>
        <fullName evidence="2">Alpha/beta hydrolase fold-3 domain-containing protein</fullName>
    </recommendedName>
</protein>
<name>A0AAN7QF92_TRANT</name>
<sequence>MASGSKNPLAALPWPFRTAVGIFFKVMNSAFRPDGTVNRRLINLLDWKSPPTRDPVHGVSSSDITVDPSRNLWFRLFVPAAAAAAAGPLPVIVYFHGGGFAAYSPASRAYDSLCRRIAGEVSAVVASFEYRLTPEHRFPCQYDDGIDTLRFIAENTASLLPENADLTRCFFAGDSAGGNLAHHVAVRAAQEKIGQGRLRVEGLIAIQPFFGGSDRTESEIRLDKGPYNSLPITHTDWFWRAFLPEGADRDHWAANVSGPNAVDISGLADFPANTIIFAGGADPLHDWQVRYYEWLKRSGHEAELVEFAEMGHGFYAFADLSESAQLMHKIKEFVTGI</sequence>
<keyword evidence="4" id="KW-1185">Reference proteome</keyword>
<evidence type="ECO:0000313" key="4">
    <source>
        <dbReference type="Proteomes" id="UP001346149"/>
    </source>
</evidence>
<proteinExistence type="inferred from homology"/>
<organism evidence="3 4">
    <name type="scientific">Trapa natans</name>
    <name type="common">Water chestnut</name>
    <dbReference type="NCBI Taxonomy" id="22666"/>
    <lineage>
        <taxon>Eukaryota</taxon>
        <taxon>Viridiplantae</taxon>
        <taxon>Streptophyta</taxon>
        <taxon>Embryophyta</taxon>
        <taxon>Tracheophyta</taxon>
        <taxon>Spermatophyta</taxon>
        <taxon>Magnoliopsida</taxon>
        <taxon>eudicotyledons</taxon>
        <taxon>Gunneridae</taxon>
        <taxon>Pentapetalae</taxon>
        <taxon>rosids</taxon>
        <taxon>malvids</taxon>
        <taxon>Myrtales</taxon>
        <taxon>Lythraceae</taxon>
        <taxon>Trapa</taxon>
    </lineage>
</organism>
<dbReference type="InterPro" id="IPR013094">
    <property type="entry name" value="AB_hydrolase_3"/>
</dbReference>
<accession>A0AAN7QF92</accession>
<evidence type="ECO:0000259" key="2">
    <source>
        <dbReference type="Pfam" id="PF07859"/>
    </source>
</evidence>